<accession>W7A5X2</accession>
<dbReference type="AlphaFoldDB" id="W7A5X2"/>
<evidence type="ECO:0000313" key="3">
    <source>
        <dbReference type="Proteomes" id="UP000030640"/>
    </source>
</evidence>
<reference evidence="2 3" key="1">
    <citation type="submission" date="2013-02" db="EMBL/GenBank/DDBJ databases">
        <title>The Genome Sequence of Plasmodium inui San Antonio 1.</title>
        <authorList>
            <consortium name="The Broad Institute Genome Sequencing Platform"/>
            <consortium name="The Broad Institute Genome Sequencing Center for Infectious Disease"/>
            <person name="Neafsey D."/>
            <person name="Cheeseman I."/>
            <person name="Volkman S."/>
            <person name="Adams J."/>
            <person name="Walker B."/>
            <person name="Young S.K."/>
            <person name="Zeng Q."/>
            <person name="Gargeya S."/>
            <person name="Fitzgerald M."/>
            <person name="Haas B."/>
            <person name="Abouelleil A."/>
            <person name="Alvarado L."/>
            <person name="Arachchi H.M."/>
            <person name="Berlin A.M."/>
            <person name="Chapman S.B."/>
            <person name="Dewar J."/>
            <person name="Goldberg J."/>
            <person name="Griggs A."/>
            <person name="Gujja S."/>
            <person name="Hansen M."/>
            <person name="Howarth C."/>
            <person name="Imamovic A."/>
            <person name="Larimer J."/>
            <person name="McCowan C."/>
            <person name="Murphy C."/>
            <person name="Neiman D."/>
            <person name="Pearson M."/>
            <person name="Priest M."/>
            <person name="Roberts A."/>
            <person name="Saif S."/>
            <person name="Shea T."/>
            <person name="Sisk P."/>
            <person name="Sykes S."/>
            <person name="Wortman J."/>
            <person name="Nusbaum C."/>
            <person name="Birren B."/>
        </authorList>
    </citation>
    <scope>NUCLEOTIDE SEQUENCE [LARGE SCALE GENOMIC DNA]</scope>
    <source>
        <strain evidence="2 3">San Antonio 1</strain>
    </source>
</reference>
<protein>
    <recommendedName>
        <fullName evidence="4">Plasmodium RESA N-terminal domain-containing protein</fullName>
    </recommendedName>
</protein>
<name>W7A5X2_9APIC</name>
<dbReference type="RefSeq" id="XP_008814747.1">
    <property type="nucleotide sequence ID" value="XM_008816525.1"/>
</dbReference>
<dbReference type="OrthoDB" id="370114at2759"/>
<gene>
    <name evidence="2" type="ORF">C922_00913</name>
</gene>
<evidence type="ECO:0000256" key="1">
    <source>
        <dbReference type="SAM" id="SignalP"/>
    </source>
</evidence>
<organism evidence="2 3">
    <name type="scientific">Plasmodium inui San Antonio 1</name>
    <dbReference type="NCBI Taxonomy" id="1237626"/>
    <lineage>
        <taxon>Eukaryota</taxon>
        <taxon>Sar</taxon>
        <taxon>Alveolata</taxon>
        <taxon>Apicomplexa</taxon>
        <taxon>Aconoidasida</taxon>
        <taxon>Haemosporida</taxon>
        <taxon>Plasmodiidae</taxon>
        <taxon>Plasmodium</taxon>
        <taxon>Plasmodium (Plasmodium)</taxon>
    </lineage>
</organism>
<proteinExistence type="predicted"/>
<dbReference type="EMBL" id="KI965462">
    <property type="protein sequence ID" value="EUD68517.1"/>
    <property type="molecule type" value="Genomic_DNA"/>
</dbReference>
<dbReference type="GeneID" id="20036187"/>
<dbReference type="VEuPathDB" id="PlasmoDB:C922_00913"/>
<keyword evidence="1" id="KW-0732">Signal</keyword>
<feature type="chain" id="PRO_5004887959" description="Plasmodium RESA N-terminal domain-containing protein" evidence="1">
    <location>
        <begin position="28"/>
        <end position="265"/>
    </location>
</feature>
<keyword evidence="3" id="KW-1185">Reference proteome</keyword>
<feature type="signal peptide" evidence="1">
    <location>
        <begin position="1"/>
        <end position="27"/>
    </location>
</feature>
<sequence>MKLSALYQLYTLCTLCILYLLVSLAKCSDEEVHEKVKSIVNEADDCSLEDVEFIDKYNEKLYWIWTNNLFRYLRVKLYLYESDAIYKNVKGKNGKALGDDVKDALQDDFFIYKEREEFIRNALNILSNEKFLAKTISVYTPKKEIKFFQELSERQLIDLLINEKKNLINSFNKFKLFQDFRDVLNSKYYYQRRFSQRDAEFKADDNAGAAQNEQMEEDKNVRVNHKRTKNVITFNAEEIPRMMEIPFDFYDRNKWNKYFHSISDE</sequence>
<dbReference type="Proteomes" id="UP000030640">
    <property type="component" value="Unassembled WGS sequence"/>
</dbReference>
<evidence type="ECO:0008006" key="4">
    <source>
        <dbReference type="Google" id="ProtNLM"/>
    </source>
</evidence>
<evidence type="ECO:0000313" key="2">
    <source>
        <dbReference type="EMBL" id="EUD68517.1"/>
    </source>
</evidence>